<dbReference type="PIRSF" id="PIRSF500136">
    <property type="entry name" value="UDP_ManNAc_DH"/>
    <property type="match status" value="1"/>
</dbReference>
<reference evidence="7 8" key="2">
    <citation type="submission" date="2018-02" db="EMBL/GenBank/DDBJ databases">
        <title>Subsurface microbial communities from deep shales in Ohio and West Virginia, USA.</title>
        <authorList>
            <person name="Wrighton K."/>
        </authorList>
    </citation>
    <scope>NUCLEOTIDE SEQUENCE [LARGE SCALE GENOMIC DNA]</scope>
    <source>
        <strain evidence="7 8">UTICA-S1B9</strain>
    </source>
</reference>
<dbReference type="InterPro" id="IPR014027">
    <property type="entry name" value="UDP-Glc/GDP-Man_DH_C"/>
</dbReference>
<proteinExistence type="inferred from homology"/>
<dbReference type="InterPro" id="IPR008927">
    <property type="entry name" value="6-PGluconate_DH-like_C_sf"/>
</dbReference>
<dbReference type="OrthoDB" id="9803238at2"/>
<dbReference type="InterPro" id="IPR017476">
    <property type="entry name" value="UDP-Glc/GDP-Man"/>
</dbReference>
<dbReference type="SUPFAM" id="SSF51735">
    <property type="entry name" value="NAD(P)-binding Rossmann-fold domains"/>
    <property type="match status" value="1"/>
</dbReference>
<organism evidence="7 8">
    <name type="scientific">Marinobacter persicus</name>
    <dbReference type="NCBI Taxonomy" id="930118"/>
    <lineage>
        <taxon>Bacteria</taxon>
        <taxon>Pseudomonadati</taxon>
        <taxon>Pseudomonadota</taxon>
        <taxon>Gammaproteobacteria</taxon>
        <taxon>Pseudomonadales</taxon>
        <taxon>Marinobacteraceae</taxon>
        <taxon>Marinobacter</taxon>
    </lineage>
</organism>
<accession>A0A2S6G666</accession>
<dbReference type="NCBIfam" id="TIGR03026">
    <property type="entry name" value="NDP-sugDHase"/>
    <property type="match status" value="1"/>
</dbReference>
<comment type="similarity">
    <text evidence="1 4">Belongs to the UDP-glucose/GDP-mannose dehydrogenase family.</text>
</comment>
<dbReference type="Proteomes" id="UP000239446">
    <property type="component" value="Unassembled WGS sequence"/>
</dbReference>
<dbReference type="PANTHER" id="PTHR43491:SF2">
    <property type="entry name" value="UDP-N-ACETYL-D-MANNOSAMINE DEHYDROGENASE"/>
    <property type="match status" value="1"/>
</dbReference>
<dbReference type="Pfam" id="PF03721">
    <property type="entry name" value="UDPG_MGDP_dh_N"/>
    <property type="match status" value="1"/>
</dbReference>
<dbReference type="InterPro" id="IPR014026">
    <property type="entry name" value="UDP-Glc/GDP-Man_DH_dimer"/>
</dbReference>
<dbReference type="InterPro" id="IPR028359">
    <property type="entry name" value="UDP_ManNAc/GlcNAc_DH"/>
</dbReference>
<dbReference type="InterPro" id="IPR001732">
    <property type="entry name" value="UDP-Glc/GDP-Man_DH_N"/>
</dbReference>
<evidence type="ECO:0000256" key="1">
    <source>
        <dbReference type="ARBA" id="ARBA00006601"/>
    </source>
</evidence>
<dbReference type="Pfam" id="PF03720">
    <property type="entry name" value="UDPG_MGDP_dh_C"/>
    <property type="match status" value="1"/>
</dbReference>
<evidence type="ECO:0000313" key="6">
    <source>
        <dbReference type="EMBL" id="PPK51357.1"/>
    </source>
</evidence>
<evidence type="ECO:0000256" key="4">
    <source>
        <dbReference type="PIRNR" id="PIRNR000124"/>
    </source>
</evidence>
<gene>
    <name evidence="7" type="ORF">B0H24_101254</name>
    <name evidence="6" type="ORF">BY455_11354</name>
</gene>
<dbReference type="SUPFAM" id="SSF52413">
    <property type="entry name" value="UDP-glucose/GDP-mannose dehydrogenase C-terminal domain"/>
    <property type="match status" value="1"/>
</dbReference>
<reference evidence="6 9" key="1">
    <citation type="submission" date="2018-02" db="EMBL/GenBank/DDBJ databases">
        <title>Deep subsurface shale carbon reservoir microbial communities from Ohio and West Virginia, USA.</title>
        <authorList>
            <person name="Wrighton K."/>
        </authorList>
    </citation>
    <scope>NUCLEOTIDE SEQUENCE [LARGE SCALE GENOMIC DNA]</scope>
    <source>
        <strain evidence="6 9">UTICA-S1B6</strain>
    </source>
</reference>
<evidence type="ECO:0000313" key="7">
    <source>
        <dbReference type="EMBL" id="PPK54610.1"/>
    </source>
</evidence>
<dbReference type="PIRSF" id="PIRSF000124">
    <property type="entry name" value="UDPglc_GDPman_dh"/>
    <property type="match status" value="1"/>
</dbReference>
<dbReference type="EMBL" id="PTIU01000012">
    <property type="protein sequence ID" value="PPK54610.1"/>
    <property type="molecule type" value="Genomic_DNA"/>
</dbReference>
<feature type="domain" description="UDP-glucose/GDP-mannose dehydrogenase C-terminal" evidence="5">
    <location>
        <begin position="313"/>
        <end position="413"/>
    </location>
</feature>
<keyword evidence="3" id="KW-0520">NAD</keyword>
<comment type="caution">
    <text evidence="7">The sequence shown here is derived from an EMBL/GenBank/DDBJ whole genome shotgun (WGS) entry which is preliminary data.</text>
</comment>
<dbReference type="InterPro" id="IPR036220">
    <property type="entry name" value="UDP-Glc/GDP-Man_DH_C_sf"/>
</dbReference>
<dbReference type="RefSeq" id="WP_104416231.1">
    <property type="nucleotide sequence ID" value="NZ_PTIT01000013.1"/>
</dbReference>
<evidence type="ECO:0000313" key="9">
    <source>
        <dbReference type="Proteomes" id="UP000239648"/>
    </source>
</evidence>
<dbReference type="GO" id="GO:0016616">
    <property type="term" value="F:oxidoreductase activity, acting on the CH-OH group of donors, NAD or NADP as acceptor"/>
    <property type="evidence" value="ECO:0007669"/>
    <property type="project" value="InterPro"/>
</dbReference>
<dbReference type="Pfam" id="PF00984">
    <property type="entry name" value="UDPG_MGDP_dh"/>
    <property type="match status" value="1"/>
</dbReference>
<dbReference type="SMART" id="SM00984">
    <property type="entry name" value="UDPG_MGDP_dh_C"/>
    <property type="match status" value="1"/>
</dbReference>
<dbReference type="GO" id="GO:0000271">
    <property type="term" value="P:polysaccharide biosynthetic process"/>
    <property type="evidence" value="ECO:0007669"/>
    <property type="project" value="InterPro"/>
</dbReference>
<protein>
    <submittedName>
        <fullName evidence="7">UDP-N-acetyl-D-galactosamine dehydrogenase</fullName>
    </submittedName>
</protein>
<dbReference type="NCBIfam" id="NF011729">
    <property type="entry name" value="PRK15182.1"/>
    <property type="match status" value="1"/>
</dbReference>
<dbReference type="InterPro" id="IPR036291">
    <property type="entry name" value="NAD(P)-bd_dom_sf"/>
</dbReference>
<dbReference type="GO" id="GO:0016628">
    <property type="term" value="F:oxidoreductase activity, acting on the CH-CH group of donors, NAD or NADP as acceptor"/>
    <property type="evidence" value="ECO:0007669"/>
    <property type="project" value="InterPro"/>
</dbReference>
<dbReference type="AlphaFoldDB" id="A0A2S6G666"/>
<name>A0A2S6G666_9GAMM</name>
<keyword evidence="2" id="KW-0560">Oxidoreductase</keyword>
<evidence type="ECO:0000313" key="8">
    <source>
        <dbReference type="Proteomes" id="UP000239446"/>
    </source>
</evidence>
<sequence length="420" mass="45174">MKKIAVIGLGYVGLPLAVAFGEKREVVGFDINAKRIAGLKQGVDFTKEVSSAELVAATKLSFTDYLDDLADSSVYIVTVPTPIDEFKTPDLTPLVKASESVGKVLKAGDIVVYESTVYPGATEEVCVPVLEKVSGLTFNQDFYAGYSPERINPGDKEHRVTTIKKVTSGSTPAIAEEVDALYADVITAGTHKASSIKVAEAAKVIENTQRDLNIALINELAMIFSRLGIDTHEVLAAAGTKWNFLPFKPGLVGGHCIGVDPYYLTHKAQAIGYHPEIILAGRRVNDGMGSYVASELVKAMIKVGHTVANARVLVMGFTFKENCPDLRNTRVIDVVKELQEFGCNVDITDCWADNAEAEEEYGISLVNEPSAGEYDAVILAVPHKEYAAMGAGDLRGYLNEGGVLYDLKGVLPLGDADLRV</sequence>
<keyword evidence="9" id="KW-1185">Reference proteome</keyword>
<evidence type="ECO:0000259" key="5">
    <source>
        <dbReference type="SMART" id="SM00984"/>
    </source>
</evidence>
<dbReference type="PANTHER" id="PTHR43491">
    <property type="entry name" value="UDP-N-ACETYL-D-MANNOSAMINE DEHYDROGENASE"/>
    <property type="match status" value="1"/>
</dbReference>
<evidence type="ECO:0000256" key="2">
    <source>
        <dbReference type="ARBA" id="ARBA00023002"/>
    </source>
</evidence>
<dbReference type="Gene3D" id="3.40.50.720">
    <property type="entry name" value="NAD(P)-binding Rossmann-like Domain"/>
    <property type="match status" value="2"/>
</dbReference>
<dbReference type="Proteomes" id="UP000239648">
    <property type="component" value="Unassembled WGS sequence"/>
</dbReference>
<dbReference type="SUPFAM" id="SSF48179">
    <property type="entry name" value="6-phosphogluconate dehydrogenase C-terminal domain-like"/>
    <property type="match status" value="1"/>
</dbReference>
<evidence type="ECO:0000256" key="3">
    <source>
        <dbReference type="ARBA" id="ARBA00023027"/>
    </source>
</evidence>
<dbReference type="GO" id="GO:0051287">
    <property type="term" value="F:NAD binding"/>
    <property type="evidence" value="ECO:0007669"/>
    <property type="project" value="InterPro"/>
</dbReference>
<dbReference type="EMBL" id="PTIT01000013">
    <property type="protein sequence ID" value="PPK51357.1"/>
    <property type="molecule type" value="Genomic_DNA"/>
</dbReference>